<dbReference type="GO" id="GO:0005783">
    <property type="term" value="C:endoplasmic reticulum"/>
    <property type="evidence" value="ECO:0007669"/>
    <property type="project" value="TreeGrafter"/>
</dbReference>
<dbReference type="Proteomes" id="UP000704712">
    <property type="component" value="Unassembled WGS sequence"/>
</dbReference>
<proteinExistence type="predicted"/>
<evidence type="ECO:0000256" key="7">
    <source>
        <dbReference type="SAM" id="Phobius"/>
    </source>
</evidence>
<comment type="caution">
    <text evidence="9">The sequence shown here is derived from an EMBL/GenBank/DDBJ whole genome shotgun (WGS) entry which is preliminary data.</text>
</comment>
<feature type="compositionally biased region" description="Polar residues" evidence="6">
    <location>
        <begin position="310"/>
        <end position="327"/>
    </location>
</feature>
<dbReference type="InterPro" id="IPR006634">
    <property type="entry name" value="TLC-dom"/>
</dbReference>
<evidence type="ECO:0000256" key="4">
    <source>
        <dbReference type="ARBA" id="ARBA00023136"/>
    </source>
</evidence>
<evidence type="ECO:0000256" key="2">
    <source>
        <dbReference type="ARBA" id="ARBA00022692"/>
    </source>
</evidence>
<feature type="transmembrane region" description="Helical" evidence="7">
    <location>
        <begin position="237"/>
        <end position="259"/>
    </location>
</feature>
<evidence type="ECO:0000313" key="9">
    <source>
        <dbReference type="EMBL" id="KAF4133956.1"/>
    </source>
</evidence>
<comment type="subcellular location">
    <subcellularLocation>
        <location evidence="1">Membrane</location>
        <topology evidence="1">Multi-pass membrane protein</topology>
    </subcellularLocation>
</comment>
<evidence type="ECO:0000256" key="1">
    <source>
        <dbReference type="ARBA" id="ARBA00004141"/>
    </source>
</evidence>
<keyword evidence="3 7" id="KW-1133">Transmembrane helix</keyword>
<dbReference type="Pfam" id="PF03798">
    <property type="entry name" value="TRAM_LAG1_CLN8"/>
    <property type="match status" value="1"/>
</dbReference>
<evidence type="ECO:0000256" key="3">
    <source>
        <dbReference type="ARBA" id="ARBA00022989"/>
    </source>
</evidence>
<dbReference type="PANTHER" id="PTHR13439">
    <property type="entry name" value="CT120 PROTEIN"/>
    <property type="match status" value="1"/>
</dbReference>
<feature type="transmembrane region" description="Helical" evidence="7">
    <location>
        <begin position="164"/>
        <end position="186"/>
    </location>
</feature>
<organism evidence="9 10">
    <name type="scientific">Phytophthora infestans</name>
    <name type="common">Potato late blight agent</name>
    <name type="synonym">Botrytis infestans</name>
    <dbReference type="NCBI Taxonomy" id="4787"/>
    <lineage>
        <taxon>Eukaryota</taxon>
        <taxon>Sar</taxon>
        <taxon>Stramenopiles</taxon>
        <taxon>Oomycota</taxon>
        <taxon>Peronosporomycetes</taxon>
        <taxon>Peronosporales</taxon>
        <taxon>Peronosporaceae</taxon>
        <taxon>Phytophthora</taxon>
    </lineage>
</organism>
<keyword evidence="2 5" id="KW-0812">Transmembrane</keyword>
<dbReference type="EMBL" id="JAACNO010002352">
    <property type="protein sequence ID" value="KAF4133956.1"/>
    <property type="molecule type" value="Genomic_DNA"/>
</dbReference>
<feature type="region of interest" description="Disordered" evidence="6">
    <location>
        <begin position="308"/>
        <end position="327"/>
    </location>
</feature>
<feature type="transmembrane region" description="Helical" evidence="7">
    <location>
        <begin position="69"/>
        <end position="91"/>
    </location>
</feature>
<feature type="transmembrane region" description="Helical" evidence="7">
    <location>
        <begin position="138"/>
        <end position="158"/>
    </location>
</feature>
<dbReference type="GO" id="GO:0055088">
    <property type="term" value="P:lipid homeostasis"/>
    <property type="evidence" value="ECO:0007669"/>
    <property type="project" value="TreeGrafter"/>
</dbReference>
<feature type="transmembrane region" description="Helical" evidence="7">
    <location>
        <begin position="30"/>
        <end position="48"/>
    </location>
</feature>
<name>A0A8S9TZ40_PHYIN</name>
<accession>A0A8S9TZ40</accession>
<feature type="transmembrane region" description="Helical" evidence="7">
    <location>
        <begin position="198"/>
        <end position="217"/>
    </location>
</feature>
<feature type="transmembrane region" description="Helical" evidence="7">
    <location>
        <begin position="111"/>
        <end position="131"/>
    </location>
</feature>
<dbReference type="PROSITE" id="PS50922">
    <property type="entry name" value="TLC"/>
    <property type="match status" value="1"/>
</dbReference>
<feature type="non-terminal residue" evidence="9">
    <location>
        <position position="327"/>
    </location>
</feature>
<evidence type="ECO:0000313" key="10">
    <source>
        <dbReference type="Proteomes" id="UP000704712"/>
    </source>
</evidence>
<dbReference type="AlphaFoldDB" id="A0A8S9TZ40"/>
<evidence type="ECO:0000256" key="5">
    <source>
        <dbReference type="PROSITE-ProRule" id="PRU00205"/>
    </source>
</evidence>
<sequence>AQAAIRQHALKSPSAWCQSTAVMMDALHSMHVLLGSMCFFALVFHIANRLSDRYVKVYRDFSIPEQGDWCSRVNSTIHALVIATGMTYSFMQQQWDDDLLPTKETPMHLATILFSFSCGYFLFDLFVLVLWQVPLWRVFVIHHIVAALPYLIFTTHAGCGMDLYLLQLFLMVEFAVIPLNITTFMEQLGYGKTKTHEFFFYTTYVFWFVARVLLPLYNVYVLWTKIIPGAGAAPLCTVPAAFCGHIIAAFCIGVFIFVWTPDVLAKWRVPVLQMDEYPDYKLTMRQSMTPRSNPIFTPTDGTDKWGANYGSVSGSTRDPQWTPKSIV</sequence>
<reference evidence="9" key="1">
    <citation type="submission" date="2020-03" db="EMBL/GenBank/DDBJ databases">
        <title>Hybrid Assembly of Korean Phytophthora infestans isolates.</title>
        <authorList>
            <person name="Prokchorchik M."/>
            <person name="Lee Y."/>
            <person name="Seo J."/>
            <person name="Cho J.-H."/>
            <person name="Park Y.-E."/>
            <person name="Jang D.-C."/>
            <person name="Im J.-S."/>
            <person name="Choi J.-G."/>
            <person name="Park H.-J."/>
            <person name="Lee G.-B."/>
            <person name="Lee Y.-G."/>
            <person name="Hong S.-Y."/>
            <person name="Cho K."/>
            <person name="Sohn K.H."/>
        </authorList>
    </citation>
    <scope>NUCLEOTIDE SEQUENCE</scope>
    <source>
        <strain evidence="9">KR_2_A2</strain>
    </source>
</reference>
<evidence type="ECO:0000259" key="8">
    <source>
        <dbReference type="PROSITE" id="PS50922"/>
    </source>
</evidence>
<protein>
    <recommendedName>
        <fullName evidence="8">TLC domain-containing protein</fullName>
    </recommendedName>
</protein>
<dbReference type="PANTHER" id="PTHR13439:SF0">
    <property type="entry name" value="TOPOISOMERASE I DAMAGE AFFECTED PROTEIN 4"/>
    <property type="match status" value="1"/>
</dbReference>
<dbReference type="GO" id="GO:0016020">
    <property type="term" value="C:membrane"/>
    <property type="evidence" value="ECO:0007669"/>
    <property type="project" value="UniProtKB-SubCell"/>
</dbReference>
<evidence type="ECO:0000256" key="6">
    <source>
        <dbReference type="SAM" id="MobiDB-lite"/>
    </source>
</evidence>
<keyword evidence="4 5" id="KW-0472">Membrane</keyword>
<feature type="domain" description="TLC" evidence="8">
    <location>
        <begin position="64"/>
        <end position="272"/>
    </location>
</feature>
<gene>
    <name evidence="9" type="ORF">GN958_ATG16855</name>
</gene>
<dbReference type="InterPro" id="IPR050846">
    <property type="entry name" value="TLCD"/>
</dbReference>